<keyword evidence="15" id="KW-1185">Reference proteome</keyword>
<reference evidence="14 15" key="1">
    <citation type="submission" date="2024-10" db="EMBL/GenBank/DDBJ databases">
        <title>The Natural Products Discovery Center: Release of the First 8490 Sequenced Strains for Exploring Actinobacteria Biosynthetic Diversity.</title>
        <authorList>
            <person name="Kalkreuter E."/>
            <person name="Kautsar S.A."/>
            <person name="Yang D."/>
            <person name="Bader C.D."/>
            <person name="Teijaro C.N."/>
            <person name="Fluegel L."/>
            <person name="Davis C.M."/>
            <person name="Simpson J.R."/>
            <person name="Lauterbach L."/>
            <person name="Steele A.D."/>
            <person name="Gui C."/>
            <person name="Meng S."/>
            <person name="Li G."/>
            <person name="Viehrig K."/>
            <person name="Ye F."/>
            <person name="Su P."/>
            <person name="Kiefer A.F."/>
            <person name="Nichols A."/>
            <person name="Cepeda A.J."/>
            <person name="Yan W."/>
            <person name="Fan B."/>
            <person name="Jiang Y."/>
            <person name="Adhikari A."/>
            <person name="Zheng C.-J."/>
            <person name="Schuster L."/>
            <person name="Cowan T.M."/>
            <person name="Smanski M.J."/>
            <person name="Chevrette M.G."/>
            <person name="De Carvalho L.P.S."/>
            <person name="Shen B."/>
        </authorList>
    </citation>
    <scope>NUCLEOTIDE SEQUENCE [LARGE SCALE GENOMIC DNA]</scope>
    <source>
        <strain evidence="14 15">NPDC004550</strain>
    </source>
</reference>
<name>A0ABW6NSB1_9NOCA</name>
<keyword evidence="8" id="KW-0443">Lipid metabolism</keyword>
<gene>
    <name evidence="14" type="ORF">ACFYTH_32110</name>
</gene>
<dbReference type="InterPro" id="IPR045034">
    <property type="entry name" value="O-acyltransferase_WSD1-like"/>
</dbReference>
<evidence type="ECO:0000256" key="1">
    <source>
        <dbReference type="ARBA" id="ARBA00004771"/>
    </source>
</evidence>
<dbReference type="Proteomes" id="UP001601521">
    <property type="component" value="Unassembled WGS sequence"/>
</dbReference>
<sequence length="459" mass="49011">MDINRKSLRAGGFRSHADSSRRGRIDRAGPADLTVLAADHASVPMNLGAILIFDGAGPTPAEVRALLHERVPHVPRLRQALRRTPFGCGRPIWVDDPTFSVDRHLTHLRWPQPGTRRALFDIAADLLCRPFAPDLPLWQAYSVTGTGRTALVVVLHHVLADGLGSLAVLTALADEGNHAAVARFPRPAPSIRGLAVDATLAKLHAIGSLAAGLRRGCAGLRELTFGAPLLRPAERISLIRPTTHRRRLASTAVPLNEVAATAHRFAGTVNDVVLAAVTGALLEILDARGERPHRLVMSIPVSGRRTATVSDLGNDTGVRPLAVPAITDDAARLTAIVTATTAARGSSPRASSASPLGLVFRLIHRFGLFRLFIDHQRLVHSFETNLRGPGTALHLAGHRIDALVPLVATPGNVGVTFAVLSYAGTLTVDTIADPDILPEQDTLTRALYATFTRLAQTRP</sequence>
<evidence type="ECO:0000256" key="6">
    <source>
        <dbReference type="ARBA" id="ARBA00022679"/>
    </source>
</evidence>
<feature type="domain" description="O-acyltransferase WSD1-like N-terminal" evidence="12">
    <location>
        <begin position="30"/>
        <end position="273"/>
    </location>
</feature>
<evidence type="ECO:0000256" key="9">
    <source>
        <dbReference type="ARBA" id="ARBA00023315"/>
    </source>
</evidence>
<evidence type="ECO:0000256" key="11">
    <source>
        <dbReference type="SAM" id="MobiDB-lite"/>
    </source>
</evidence>
<dbReference type="Gene3D" id="3.30.559.10">
    <property type="entry name" value="Chloramphenicol acetyltransferase-like domain"/>
    <property type="match status" value="1"/>
</dbReference>
<proteinExistence type="inferred from homology"/>
<dbReference type="InterPro" id="IPR023213">
    <property type="entry name" value="CAT-like_dom_sf"/>
</dbReference>
<evidence type="ECO:0000313" key="15">
    <source>
        <dbReference type="Proteomes" id="UP001601521"/>
    </source>
</evidence>
<dbReference type="Pfam" id="PF03007">
    <property type="entry name" value="WS_DGAT_cat"/>
    <property type="match status" value="1"/>
</dbReference>
<keyword evidence="6" id="KW-0808">Transferase</keyword>
<accession>A0ABW6NSB1</accession>
<comment type="catalytic activity">
    <reaction evidence="10">
        <text>an acyl-CoA + a 1,2-diacyl-sn-glycerol = a triacyl-sn-glycerol + CoA</text>
        <dbReference type="Rhea" id="RHEA:10868"/>
        <dbReference type="ChEBI" id="CHEBI:17815"/>
        <dbReference type="ChEBI" id="CHEBI:57287"/>
        <dbReference type="ChEBI" id="CHEBI:58342"/>
        <dbReference type="ChEBI" id="CHEBI:64615"/>
        <dbReference type="EC" id="2.3.1.20"/>
    </reaction>
</comment>
<keyword evidence="5" id="KW-0444">Lipid biosynthesis</keyword>
<evidence type="ECO:0000313" key="14">
    <source>
        <dbReference type="EMBL" id="MFF0458030.1"/>
    </source>
</evidence>
<comment type="pathway">
    <text evidence="1">Glycerolipid metabolism; triacylglycerol biosynthesis.</text>
</comment>
<dbReference type="SUPFAM" id="SSF52777">
    <property type="entry name" value="CoA-dependent acyltransferases"/>
    <property type="match status" value="1"/>
</dbReference>
<feature type="region of interest" description="Disordered" evidence="11">
    <location>
        <begin position="1"/>
        <end position="25"/>
    </location>
</feature>
<comment type="similarity">
    <text evidence="3">Belongs to the long-chain O-acyltransferase family.</text>
</comment>
<comment type="caution">
    <text evidence="14">The sequence shown here is derived from an EMBL/GenBank/DDBJ whole genome shotgun (WGS) entry which is preliminary data.</text>
</comment>
<evidence type="ECO:0000256" key="10">
    <source>
        <dbReference type="ARBA" id="ARBA00048109"/>
    </source>
</evidence>
<dbReference type="EC" id="2.3.1.20" evidence="4"/>
<evidence type="ECO:0000256" key="8">
    <source>
        <dbReference type="ARBA" id="ARBA00023098"/>
    </source>
</evidence>
<evidence type="ECO:0000259" key="13">
    <source>
        <dbReference type="Pfam" id="PF06974"/>
    </source>
</evidence>
<dbReference type="EMBL" id="JBIALX010000021">
    <property type="protein sequence ID" value="MFF0458030.1"/>
    <property type="molecule type" value="Genomic_DNA"/>
</dbReference>
<dbReference type="Pfam" id="PF06974">
    <property type="entry name" value="WS_DGAT_C"/>
    <property type="match status" value="1"/>
</dbReference>
<evidence type="ECO:0000259" key="12">
    <source>
        <dbReference type="Pfam" id="PF03007"/>
    </source>
</evidence>
<evidence type="ECO:0000256" key="2">
    <source>
        <dbReference type="ARBA" id="ARBA00005189"/>
    </source>
</evidence>
<evidence type="ECO:0000256" key="5">
    <source>
        <dbReference type="ARBA" id="ARBA00022516"/>
    </source>
</evidence>
<comment type="pathway">
    <text evidence="2">Lipid metabolism.</text>
</comment>
<dbReference type="RefSeq" id="WP_387255441.1">
    <property type="nucleotide sequence ID" value="NZ_JBIALX010000021.1"/>
</dbReference>
<evidence type="ECO:0000256" key="4">
    <source>
        <dbReference type="ARBA" id="ARBA00013244"/>
    </source>
</evidence>
<dbReference type="InterPro" id="IPR004255">
    <property type="entry name" value="O-acyltransferase_WSD1_N"/>
</dbReference>
<dbReference type="PANTHER" id="PTHR31650:SF1">
    <property type="entry name" value="WAX ESTER SYNTHASE_DIACYLGLYCEROL ACYLTRANSFERASE 4-RELATED"/>
    <property type="match status" value="1"/>
</dbReference>
<evidence type="ECO:0000256" key="3">
    <source>
        <dbReference type="ARBA" id="ARBA00009587"/>
    </source>
</evidence>
<feature type="domain" description="O-acyltransferase WSD1 C-terminal" evidence="13">
    <location>
        <begin position="319"/>
        <end position="453"/>
    </location>
</feature>
<dbReference type="InterPro" id="IPR009721">
    <property type="entry name" value="O-acyltransferase_WSD1_C"/>
</dbReference>
<feature type="compositionally biased region" description="Basic and acidic residues" evidence="11">
    <location>
        <begin position="15"/>
        <end position="25"/>
    </location>
</feature>
<keyword evidence="9" id="KW-0012">Acyltransferase</keyword>
<keyword evidence="7" id="KW-0319">Glycerol metabolism</keyword>
<protein>
    <recommendedName>
        <fullName evidence="4">diacylglycerol O-acyltransferase</fullName>
        <ecNumber evidence="4">2.3.1.20</ecNumber>
    </recommendedName>
</protein>
<organism evidence="14 15">
    <name type="scientific">Nocardia africana</name>
    <dbReference type="NCBI Taxonomy" id="134964"/>
    <lineage>
        <taxon>Bacteria</taxon>
        <taxon>Bacillati</taxon>
        <taxon>Actinomycetota</taxon>
        <taxon>Actinomycetes</taxon>
        <taxon>Mycobacteriales</taxon>
        <taxon>Nocardiaceae</taxon>
        <taxon>Nocardia</taxon>
    </lineage>
</organism>
<dbReference type="PANTHER" id="PTHR31650">
    <property type="entry name" value="O-ACYLTRANSFERASE (WSD1-LIKE) FAMILY PROTEIN"/>
    <property type="match status" value="1"/>
</dbReference>
<evidence type="ECO:0000256" key="7">
    <source>
        <dbReference type="ARBA" id="ARBA00022798"/>
    </source>
</evidence>